<evidence type="ECO:0000259" key="2">
    <source>
        <dbReference type="Pfam" id="PF00501"/>
    </source>
</evidence>
<evidence type="ECO:0000313" key="4">
    <source>
        <dbReference type="Proteomes" id="UP000054549"/>
    </source>
</evidence>
<reference evidence="3 4" key="1">
    <citation type="submission" date="2014-04" db="EMBL/GenBank/DDBJ databases">
        <title>Evolutionary Origins and Diversification of the Mycorrhizal Mutualists.</title>
        <authorList>
            <consortium name="DOE Joint Genome Institute"/>
            <consortium name="Mycorrhizal Genomics Consortium"/>
            <person name="Kohler A."/>
            <person name="Kuo A."/>
            <person name="Nagy L.G."/>
            <person name="Floudas D."/>
            <person name="Copeland A."/>
            <person name="Barry K.W."/>
            <person name="Cichocki N."/>
            <person name="Veneault-Fourrey C."/>
            <person name="LaButti K."/>
            <person name="Lindquist E.A."/>
            <person name="Lipzen A."/>
            <person name="Lundell T."/>
            <person name="Morin E."/>
            <person name="Murat C."/>
            <person name="Riley R."/>
            <person name="Ohm R."/>
            <person name="Sun H."/>
            <person name="Tunlid A."/>
            <person name="Henrissat B."/>
            <person name="Grigoriev I.V."/>
            <person name="Hibbett D.S."/>
            <person name="Martin F."/>
        </authorList>
    </citation>
    <scope>NUCLEOTIDE SEQUENCE [LARGE SCALE GENOMIC DNA]</scope>
    <source>
        <strain evidence="3 4">Koide BX008</strain>
    </source>
</reference>
<dbReference type="PANTHER" id="PTHR43201:SF8">
    <property type="entry name" value="ACYL-COA SYNTHETASE FAMILY MEMBER 3"/>
    <property type="match status" value="1"/>
</dbReference>
<proteinExistence type="inferred from homology"/>
<dbReference type="InterPro" id="IPR042099">
    <property type="entry name" value="ANL_N_sf"/>
</dbReference>
<dbReference type="Pfam" id="PF23562">
    <property type="entry name" value="AMP-binding_C_3"/>
    <property type="match status" value="1"/>
</dbReference>
<dbReference type="SUPFAM" id="SSF56801">
    <property type="entry name" value="Acetyl-CoA synthetase-like"/>
    <property type="match status" value="1"/>
</dbReference>
<dbReference type="AlphaFoldDB" id="A0A0C2X5Q4"/>
<dbReference type="GO" id="GO:0006631">
    <property type="term" value="P:fatty acid metabolic process"/>
    <property type="evidence" value="ECO:0007669"/>
    <property type="project" value="TreeGrafter"/>
</dbReference>
<evidence type="ECO:0000256" key="1">
    <source>
        <dbReference type="ARBA" id="ARBA00006432"/>
    </source>
</evidence>
<feature type="domain" description="AMP-dependent synthetase/ligase" evidence="2">
    <location>
        <begin position="13"/>
        <end position="324"/>
    </location>
</feature>
<accession>A0A0C2X5Q4</accession>
<dbReference type="PANTHER" id="PTHR43201">
    <property type="entry name" value="ACYL-COA SYNTHETASE"/>
    <property type="match status" value="1"/>
</dbReference>
<protein>
    <recommendedName>
        <fullName evidence="2">AMP-dependent synthetase/ligase domain-containing protein</fullName>
    </recommendedName>
</protein>
<dbReference type="InParanoid" id="A0A0C2X5Q4"/>
<dbReference type="Proteomes" id="UP000054549">
    <property type="component" value="Unassembled WGS sequence"/>
</dbReference>
<keyword evidence="4" id="KW-1185">Reference proteome</keyword>
<dbReference type="Gene3D" id="3.40.50.12780">
    <property type="entry name" value="N-terminal domain of ligase-like"/>
    <property type="match status" value="1"/>
</dbReference>
<dbReference type="OrthoDB" id="429813at2759"/>
<dbReference type="EMBL" id="KN818248">
    <property type="protein sequence ID" value="KIL64596.1"/>
    <property type="molecule type" value="Genomic_DNA"/>
</dbReference>
<dbReference type="Pfam" id="PF00501">
    <property type="entry name" value="AMP-binding"/>
    <property type="match status" value="1"/>
</dbReference>
<dbReference type="InterPro" id="IPR000873">
    <property type="entry name" value="AMP-dep_synth/lig_dom"/>
</dbReference>
<comment type="similarity">
    <text evidence="1">Belongs to the ATP-dependent AMP-binding enzyme family.</text>
</comment>
<dbReference type="HOGENOM" id="CLU_037349_1_0_1"/>
<dbReference type="STRING" id="946122.A0A0C2X5Q4"/>
<sequence>MLPTHLAVLHSTAQRVGSAPAFKVPHPNADIHGWETITYEKFKDDVEATAKYWSSILDRDSIPKGSIVGLWLWGFSYTDVLHIYGLSRAGFVPQLFSLRLPNPTVIYELLEMARAKALIWEHKFEAVMTDCPLPHYRAVRREEMTVPDATLPKLSKSSLDDTAFIFHTSGSTSGSPKLVPCSHRWINTVFAKCRQVCKPKSPNRQDVTVWMGSMCHIAQSFMFMGYIQHGSCVVQPTNLSFASDELVSMLRLCGVNRLNQFASLLRNHFKSARSDPKLLSVLQNLDEVLYTGLPLPVEDEVWARKNGIKLRNVFGSTECGIMLSSNPVSHNGGLLSPMDGFLYQFVPIAEGRSPGHQSTARLLELVILAESPDCPDRSLRDADGNFHTGDLFYEVAPGQYTFRGRGDDWIKTEISLRCDTKAIEDNIRQTCGDLVSECVVVGAGRPSPALFIEPTDVEMDHNELKKTIIRKTRHFHSRRYVHERISSADMIVIVPPRTLPRTATKGNVRRKAVEEAYKPLLDELYGRAL</sequence>
<organism evidence="3 4">
    <name type="scientific">Amanita muscaria (strain Koide BX008)</name>
    <dbReference type="NCBI Taxonomy" id="946122"/>
    <lineage>
        <taxon>Eukaryota</taxon>
        <taxon>Fungi</taxon>
        <taxon>Dikarya</taxon>
        <taxon>Basidiomycota</taxon>
        <taxon>Agaricomycotina</taxon>
        <taxon>Agaricomycetes</taxon>
        <taxon>Agaricomycetidae</taxon>
        <taxon>Agaricales</taxon>
        <taxon>Pluteineae</taxon>
        <taxon>Amanitaceae</taxon>
        <taxon>Amanita</taxon>
    </lineage>
</organism>
<dbReference type="GO" id="GO:0031956">
    <property type="term" value="F:medium-chain fatty acid-CoA ligase activity"/>
    <property type="evidence" value="ECO:0007669"/>
    <property type="project" value="TreeGrafter"/>
</dbReference>
<gene>
    <name evidence="3" type="ORF">M378DRAFT_11379</name>
</gene>
<evidence type="ECO:0000313" key="3">
    <source>
        <dbReference type="EMBL" id="KIL64596.1"/>
    </source>
</evidence>
<name>A0A0C2X5Q4_AMAMK</name>